<keyword evidence="4" id="KW-0378">Hydrolase</keyword>
<protein>
    <recommendedName>
        <fullName evidence="6">methylated diphthine methylhydrolase</fullName>
        <ecNumber evidence="6">3.1.1.97</ecNumber>
    </recommendedName>
</protein>
<gene>
    <name evidence="9" type="ORF">N0F65_006739</name>
</gene>
<dbReference type="InterPro" id="IPR001680">
    <property type="entry name" value="WD40_rpt"/>
</dbReference>
<evidence type="ECO:0000256" key="3">
    <source>
        <dbReference type="ARBA" id="ARBA00022737"/>
    </source>
</evidence>
<evidence type="ECO:0000313" key="10">
    <source>
        <dbReference type="Proteomes" id="UP001146120"/>
    </source>
</evidence>
<dbReference type="InterPro" id="IPR036322">
    <property type="entry name" value="WD40_repeat_dom_sf"/>
</dbReference>
<evidence type="ECO:0000256" key="1">
    <source>
        <dbReference type="ARBA" id="ARBA00005156"/>
    </source>
</evidence>
<dbReference type="Gene3D" id="2.130.10.10">
    <property type="entry name" value="YVTN repeat-like/Quinoprotein amine dehydrogenase"/>
    <property type="match status" value="1"/>
</dbReference>
<accession>A0AAV2YUJ2</accession>
<dbReference type="SUPFAM" id="SSF50978">
    <property type="entry name" value="WD40 repeat-like"/>
    <property type="match status" value="1"/>
</dbReference>
<keyword evidence="3" id="KW-0677">Repeat</keyword>
<dbReference type="InterPro" id="IPR052415">
    <property type="entry name" value="Diphthine_MTase"/>
</dbReference>
<dbReference type="EMBL" id="DAKRPA010000099">
    <property type="protein sequence ID" value="DAZ98707.1"/>
    <property type="molecule type" value="Genomic_DNA"/>
</dbReference>
<dbReference type="EC" id="3.1.1.97" evidence="6"/>
<evidence type="ECO:0000256" key="6">
    <source>
        <dbReference type="ARBA" id="ARBA00039131"/>
    </source>
</evidence>
<dbReference type="GO" id="GO:0061685">
    <property type="term" value="F:diphthine methylesterase activity"/>
    <property type="evidence" value="ECO:0007669"/>
    <property type="project" value="UniProtKB-EC"/>
</dbReference>
<evidence type="ECO:0000256" key="8">
    <source>
        <dbReference type="PROSITE-ProRule" id="PRU00221"/>
    </source>
</evidence>
<name>A0AAV2YUJ2_9STRA</name>
<dbReference type="PROSITE" id="PS50082">
    <property type="entry name" value="WD_REPEATS_2"/>
    <property type="match status" value="1"/>
</dbReference>
<evidence type="ECO:0000256" key="5">
    <source>
        <dbReference type="ARBA" id="ARBA00038092"/>
    </source>
</evidence>
<dbReference type="InterPro" id="IPR015943">
    <property type="entry name" value="WD40/YVTN_repeat-like_dom_sf"/>
</dbReference>
<dbReference type="GO" id="GO:0005737">
    <property type="term" value="C:cytoplasm"/>
    <property type="evidence" value="ECO:0007669"/>
    <property type="project" value="TreeGrafter"/>
</dbReference>
<evidence type="ECO:0000256" key="4">
    <source>
        <dbReference type="ARBA" id="ARBA00022801"/>
    </source>
</evidence>
<dbReference type="SUPFAM" id="SSF51197">
    <property type="entry name" value="Clavaminate synthase-like"/>
    <property type="match status" value="1"/>
</dbReference>
<dbReference type="SMART" id="SM00320">
    <property type="entry name" value="WD40"/>
    <property type="match status" value="3"/>
</dbReference>
<feature type="repeat" description="WD" evidence="8">
    <location>
        <begin position="479"/>
        <end position="521"/>
    </location>
</feature>
<proteinExistence type="inferred from homology"/>
<comment type="similarity">
    <text evidence="5">Belongs to the DPH7 family.</text>
</comment>
<dbReference type="PROSITE" id="PS50294">
    <property type="entry name" value="WD_REPEATS_REGION"/>
    <property type="match status" value="1"/>
</dbReference>
<dbReference type="Pfam" id="PF00400">
    <property type="entry name" value="WD40"/>
    <property type="match status" value="1"/>
</dbReference>
<dbReference type="Gene3D" id="2.60.120.590">
    <property type="entry name" value="Alpha-ketoglutarate-dependent dioxygenase AlkB-like"/>
    <property type="match status" value="1"/>
</dbReference>
<evidence type="ECO:0000256" key="7">
    <source>
        <dbReference type="ARBA" id="ARBA00047551"/>
    </source>
</evidence>
<dbReference type="PANTHER" id="PTHR46042:SF1">
    <property type="entry name" value="DIPHTHINE METHYLTRANSFERASE"/>
    <property type="match status" value="1"/>
</dbReference>
<keyword evidence="10" id="KW-1185">Reference proteome</keyword>
<comment type="catalytic activity">
    <reaction evidence="7">
        <text>diphthine methyl ester-[translation elongation factor 2] + H2O = diphthine-[translation elongation factor 2] + methanol + H(+)</text>
        <dbReference type="Rhea" id="RHEA:42656"/>
        <dbReference type="Rhea" id="RHEA-COMP:10172"/>
        <dbReference type="Rhea" id="RHEA-COMP:10173"/>
        <dbReference type="ChEBI" id="CHEBI:15377"/>
        <dbReference type="ChEBI" id="CHEBI:15378"/>
        <dbReference type="ChEBI" id="CHEBI:17790"/>
        <dbReference type="ChEBI" id="CHEBI:79005"/>
        <dbReference type="ChEBI" id="CHEBI:82696"/>
        <dbReference type="EC" id="3.1.1.97"/>
    </reaction>
</comment>
<dbReference type="InterPro" id="IPR037151">
    <property type="entry name" value="AlkB-like_sf"/>
</dbReference>
<comment type="pathway">
    <text evidence="1">Protein modification; peptidyl-diphthamide biosynthesis.</text>
</comment>
<evidence type="ECO:0000313" key="9">
    <source>
        <dbReference type="EMBL" id="DAZ98707.1"/>
    </source>
</evidence>
<dbReference type="Proteomes" id="UP001146120">
    <property type="component" value="Unassembled WGS sequence"/>
</dbReference>
<dbReference type="PANTHER" id="PTHR46042">
    <property type="entry name" value="DIPHTHINE METHYLTRANSFERASE"/>
    <property type="match status" value="1"/>
</dbReference>
<sequence length="614" mass="68904">MAMAMKMKITMARRAAGKCRIAQCWTQSLQHPIARHSSSSSDPVDAIVKQYSWRTSLLVDGSRCTDAGVGDGDLLVMPDVITEEEELVLADECMRILKRRRYEEDHWDQVIVKFKEMERSRWSSETRAILAKMREVPILPKDLDYFPAVHVIDLAEDGYIRPHVDSIKFSGRVVAGVSLLSPSIMRFKEEHGDSIVDAYLPRRSMYMMTDRIRYHYTHEILPGVQTFKNDVQGNMETLAKFATRQTADCVESCPVAGYEASMIVATYQLQQSSEGANDSVADAAPEQESPDAAKSRRCGTLQHFKLHQTTDDDPAKHVTVDKVEELETSSGIFDIKWSTSTIEDRVILGAATAGGTLELYELDQDHHLRSMGVSTEGDSSSMCLSLDWNNRVLSSNAPSVCVSHSDGAVSIWDITASNIEQRVKWQAHNFFGSPIEAWIVAFDAHDPNVVFSGADDTILKGWDVRLNNDTGDASALFKKQQHSGGVCSIQFHPHDEHLVAVGSYDEHISLWDKRNMKAPQSMFSTGGGVWRLKWHPLPEHRDLLLAACMHNGFQILRRHDAGGLQTSAHYTQHASLAYGVDWWQHPRSLRSTLPVIGSCSFYDEAFHVWRSPLE</sequence>
<comment type="caution">
    <text evidence="9">The sequence shown here is derived from an EMBL/GenBank/DDBJ whole genome shotgun (WGS) entry which is preliminary data.</text>
</comment>
<dbReference type="AlphaFoldDB" id="A0AAV2YUJ2"/>
<evidence type="ECO:0000256" key="2">
    <source>
        <dbReference type="ARBA" id="ARBA00022574"/>
    </source>
</evidence>
<reference evidence="9" key="1">
    <citation type="submission" date="2022-11" db="EMBL/GenBank/DDBJ databases">
        <authorList>
            <person name="Morgan W.R."/>
            <person name="Tartar A."/>
        </authorList>
    </citation>
    <scope>NUCLEOTIDE SEQUENCE</scope>
    <source>
        <strain evidence="9">ARSEF 373</strain>
    </source>
</reference>
<organism evidence="9 10">
    <name type="scientific">Lagenidium giganteum</name>
    <dbReference type="NCBI Taxonomy" id="4803"/>
    <lineage>
        <taxon>Eukaryota</taxon>
        <taxon>Sar</taxon>
        <taxon>Stramenopiles</taxon>
        <taxon>Oomycota</taxon>
        <taxon>Peronosporomycetes</taxon>
        <taxon>Pythiales</taxon>
        <taxon>Pythiaceae</taxon>
    </lineage>
</organism>
<reference evidence="9" key="2">
    <citation type="journal article" date="2023" name="Microbiol Resour">
        <title>Decontamination and Annotation of the Draft Genome Sequence of the Oomycete Lagenidium giganteum ARSEF 373.</title>
        <authorList>
            <person name="Morgan W.R."/>
            <person name="Tartar A."/>
        </authorList>
    </citation>
    <scope>NUCLEOTIDE SEQUENCE</scope>
    <source>
        <strain evidence="9">ARSEF 373</strain>
    </source>
</reference>
<keyword evidence="2 8" id="KW-0853">WD repeat</keyword>
<dbReference type="GO" id="GO:0017183">
    <property type="term" value="P:protein histidyl modification to diphthamide"/>
    <property type="evidence" value="ECO:0007669"/>
    <property type="project" value="TreeGrafter"/>
</dbReference>